<dbReference type="AlphaFoldDB" id="A0A914B475"/>
<accession>A0A914B475</accession>
<dbReference type="PRINTS" id="PR00081">
    <property type="entry name" value="GDHRDH"/>
</dbReference>
<dbReference type="SUPFAM" id="SSF51735">
    <property type="entry name" value="NAD(P)-binding Rossmann-fold domains"/>
    <property type="match status" value="1"/>
</dbReference>
<dbReference type="FunFam" id="3.40.50.720:FF:000259">
    <property type="entry name" value="Sepiapterin reductase"/>
    <property type="match status" value="1"/>
</dbReference>
<keyword evidence="6" id="KW-0963">Cytoplasm</keyword>
<dbReference type="PANTHER" id="PTHR44085:SF2">
    <property type="entry name" value="SEPIAPTERIN REDUCTASE"/>
    <property type="match status" value="1"/>
</dbReference>
<dbReference type="NCBIfam" id="TIGR01500">
    <property type="entry name" value="sepiapter_red"/>
    <property type="match status" value="1"/>
</dbReference>
<dbReference type="OrthoDB" id="153074at2759"/>
<dbReference type="EnsemblMetazoa" id="XM_038214805.1">
    <property type="protein sequence ID" value="XP_038070733.1"/>
    <property type="gene ID" value="LOC119739754"/>
</dbReference>
<protein>
    <recommendedName>
        <fullName evidence="5">Sepiapterin reductase</fullName>
        <ecNumber evidence="4">1.1.1.153</ecNumber>
    </recommendedName>
</protein>
<dbReference type="CDD" id="cd05367">
    <property type="entry name" value="SPR-like_SDR_c"/>
    <property type="match status" value="1"/>
</dbReference>
<dbReference type="Proteomes" id="UP000887568">
    <property type="component" value="Unplaced"/>
</dbReference>
<evidence type="ECO:0000256" key="1">
    <source>
        <dbReference type="ARBA" id="ARBA00004496"/>
    </source>
</evidence>
<evidence type="ECO:0000256" key="9">
    <source>
        <dbReference type="SAM" id="Phobius"/>
    </source>
</evidence>
<keyword evidence="9" id="KW-0472">Membrane</keyword>
<comment type="similarity">
    <text evidence="2">Belongs to the sepiapterin reductase family.</text>
</comment>
<evidence type="ECO:0000256" key="6">
    <source>
        <dbReference type="ARBA" id="ARBA00022490"/>
    </source>
</evidence>
<proteinExistence type="inferred from homology"/>
<evidence type="ECO:0000313" key="10">
    <source>
        <dbReference type="EnsemblMetazoa" id="XP_038070733.1"/>
    </source>
</evidence>
<name>A0A914B475_PATMI</name>
<evidence type="ECO:0000256" key="7">
    <source>
        <dbReference type="ARBA" id="ARBA00022857"/>
    </source>
</evidence>
<comment type="subunit">
    <text evidence="3">Homodimer.</text>
</comment>
<keyword evidence="8" id="KW-0560">Oxidoreductase</keyword>
<keyword evidence="9" id="KW-0812">Transmembrane</keyword>
<dbReference type="EC" id="1.1.1.153" evidence="4"/>
<dbReference type="Pfam" id="PF00106">
    <property type="entry name" value="adh_short"/>
    <property type="match status" value="1"/>
</dbReference>
<dbReference type="GeneID" id="119739754"/>
<dbReference type="GO" id="GO:0004757">
    <property type="term" value="F:sepiapterin reductase (NADP+) activity"/>
    <property type="evidence" value="ECO:0007669"/>
    <property type="project" value="UniProtKB-EC"/>
</dbReference>
<keyword evidence="11" id="KW-1185">Reference proteome</keyword>
<dbReference type="RefSeq" id="XP_038070733.1">
    <property type="nucleotide sequence ID" value="XM_038214805.1"/>
</dbReference>
<evidence type="ECO:0000256" key="5">
    <source>
        <dbReference type="ARBA" id="ARBA00019170"/>
    </source>
</evidence>
<keyword evidence="7" id="KW-0521">NADP</keyword>
<evidence type="ECO:0000256" key="4">
    <source>
        <dbReference type="ARBA" id="ARBA00013075"/>
    </source>
</evidence>
<dbReference type="GO" id="GO:0005737">
    <property type="term" value="C:cytoplasm"/>
    <property type="evidence" value="ECO:0007669"/>
    <property type="project" value="UniProtKB-SubCell"/>
</dbReference>
<dbReference type="InterPro" id="IPR002347">
    <property type="entry name" value="SDR_fam"/>
</dbReference>
<organism evidence="10 11">
    <name type="scientific">Patiria miniata</name>
    <name type="common">Bat star</name>
    <name type="synonym">Asterina miniata</name>
    <dbReference type="NCBI Taxonomy" id="46514"/>
    <lineage>
        <taxon>Eukaryota</taxon>
        <taxon>Metazoa</taxon>
        <taxon>Echinodermata</taxon>
        <taxon>Eleutherozoa</taxon>
        <taxon>Asterozoa</taxon>
        <taxon>Asteroidea</taxon>
        <taxon>Valvatacea</taxon>
        <taxon>Valvatida</taxon>
        <taxon>Asterinidae</taxon>
        <taxon>Patiria</taxon>
    </lineage>
</organism>
<evidence type="ECO:0000256" key="8">
    <source>
        <dbReference type="ARBA" id="ARBA00023002"/>
    </source>
</evidence>
<dbReference type="InterPro" id="IPR006393">
    <property type="entry name" value="Sepiapterin_red"/>
</dbReference>
<evidence type="ECO:0000256" key="2">
    <source>
        <dbReference type="ARBA" id="ARBA00010483"/>
    </source>
</evidence>
<feature type="transmembrane region" description="Helical" evidence="9">
    <location>
        <begin position="20"/>
        <end position="42"/>
    </location>
</feature>
<evidence type="ECO:0000256" key="3">
    <source>
        <dbReference type="ARBA" id="ARBA00011738"/>
    </source>
</evidence>
<dbReference type="InterPro" id="IPR051721">
    <property type="entry name" value="Biopterin_syn/organic_redct"/>
</dbReference>
<reference evidence="10" key="1">
    <citation type="submission" date="2022-11" db="UniProtKB">
        <authorList>
            <consortium name="EnsemblMetazoa"/>
        </authorList>
    </citation>
    <scope>IDENTIFICATION</scope>
</reference>
<dbReference type="PANTHER" id="PTHR44085">
    <property type="entry name" value="SEPIAPTERIN REDUCTASE"/>
    <property type="match status" value="1"/>
</dbReference>
<sequence length="316" mass="34738">MRYKSQLRSVLIIYDHELVLSLALLRLCSLTLSYCLSSLIIWPDFIMSSPSVFGVASFCIITGASRGLGRELALSLGSHLGDKSLMVLTARSSADLEDTSKQVSACSPGVTVKTVTGDLGDESKAEDAITRMFEGVECSQYQHAMLIHNAGSLGEMSYICDLSPGLQTLRQCFTLNVTSCMALSTKFLRVFPKRDGQRRTMVHISSLCAIQPMKSLSLYCSTKAARDMFMKTMAIEDSELRVLNYSPGALDTAMNDAIVTQAGDSELREKMAENKSTPYFLTTAATCKVLLKLLTEDTFESGKHIDYWDVEVPPKN</sequence>
<evidence type="ECO:0000313" key="11">
    <source>
        <dbReference type="Proteomes" id="UP000887568"/>
    </source>
</evidence>
<dbReference type="GO" id="GO:0006729">
    <property type="term" value="P:tetrahydrobiopterin biosynthetic process"/>
    <property type="evidence" value="ECO:0007669"/>
    <property type="project" value="InterPro"/>
</dbReference>
<comment type="subcellular location">
    <subcellularLocation>
        <location evidence="1">Cytoplasm</location>
    </subcellularLocation>
</comment>
<dbReference type="InterPro" id="IPR036291">
    <property type="entry name" value="NAD(P)-bd_dom_sf"/>
</dbReference>
<keyword evidence="9" id="KW-1133">Transmembrane helix</keyword>
<dbReference type="OMA" id="FKGWTLY"/>
<dbReference type="Gene3D" id="3.40.50.720">
    <property type="entry name" value="NAD(P)-binding Rossmann-like Domain"/>
    <property type="match status" value="1"/>
</dbReference>